<dbReference type="GO" id="GO:0008757">
    <property type="term" value="F:S-adenosylmethionine-dependent methyltransferase activity"/>
    <property type="evidence" value="ECO:0007669"/>
    <property type="project" value="InterPro"/>
</dbReference>
<organism evidence="2 3">
    <name type="scientific">Dictyobacter kobayashii</name>
    <dbReference type="NCBI Taxonomy" id="2014872"/>
    <lineage>
        <taxon>Bacteria</taxon>
        <taxon>Bacillati</taxon>
        <taxon>Chloroflexota</taxon>
        <taxon>Ktedonobacteria</taxon>
        <taxon>Ktedonobacterales</taxon>
        <taxon>Dictyobacteraceae</taxon>
        <taxon>Dictyobacter</taxon>
    </lineage>
</organism>
<sequence>MGSSICKLTRAASMTDNTLGMFDGVVCSMALMDIQDLAPTLHSVARILRPGGWFAFSILHPCFHTPQSGELDTPEGTVRTIRRYFAEGHWRSDTRPGPPGKVGAYHRTLSTYVNSLTDAGLQLVRLSEPGPPSAVPASLSFSRVNRPVWSEVPSILVAISRKPM</sequence>
<protein>
    <recommendedName>
        <fullName evidence="1">Methyltransferase type 11 domain-containing protein</fullName>
    </recommendedName>
</protein>
<dbReference type="SUPFAM" id="SSF53335">
    <property type="entry name" value="S-adenosyl-L-methionine-dependent methyltransferases"/>
    <property type="match status" value="1"/>
</dbReference>
<dbReference type="Gene3D" id="3.40.50.150">
    <property type="entry name" value="Vaccinia Virus protein VP39"/>
    <property type="match status" value="1"/>
</dbReference>
<feature type="domain" description="Methyltransferase type 11" evidence="1">
    <location>
        <begin position="20"/>
        <end position="56"/>
    </location>
</feature>
<gene>
    <name evidence="2" type="ORF">KDK_48310</name>
</gene>
<keyword evidence="3" id="KW-1185">Reference proteome</keyword>
<dbReference type="CDD" id="cd02440">
    <property type="entry name" value="AdoMet_MTases"/>
    <property type="match status" value="1"/>
</dbReference>
<reference evidence="3" key="1">
    <citation type="submission" date="2018-12" db="EMBL/GenBank/DDBJ databases">
        <title>Tengunoibacter tsumagoiensis gen. nov., sp. nov., Dictyobacter kobayashii sp. nov., D. alpinus sp. nov., and D. joshuensis sp. nov. and description of Dictyobacteraceae fam. nov. within the order Ktedonobacterales isolated from Tengu-no-mugimeshi.</title>
        <authorList>
            <person name="Wang C.M."/>
            <person name="Zheng Y."/>
            <person name="Sakai Y."/>
            <person name="Toyoda A."/>
            <person name="Minakuchi Y."/>
            <person name="Abe K."/>
            <person name="Yokota A."/>
            <person name="Yabe S."/>
        </authorList>
    </citation>
    <scope>NUCLEOTIDE SEQUENCE [LARGE SCALE GENOMIC DNA]</scope>
    <source>
        <strain evidence="3">Uno11</strain>
    </source>
</reference>
<dbReference type="InterPro" id="IPR013216">
    <property type="entry name" value="Methyltransf_11"/>
</dbReference>
<dbReference type="EMBL" id="BIFS01000001">
    <property type="protein sequence ID" value="GCE21031.1"/>
    <property type="molecule type" value="Genomic_DNA"/>
</dbReference>
<proteinExistence type="predicted"/>
<dbReference type="Proteomes" id="UP000287188">
    <property type="component" value="Unassembled WGS sequence"/>
</dbReference>
<accession>A0A402APB4</accession>
<evidence type="ECO:0000313" key="2">
    <source>
        <dbReference type="EMBL" id="GCE21031.1"/>
    </source>
</evidence>
<dbReference type="InterPro" id="IPR029063">
    <property type="entry name" value="SAM-dependent_MTases_sf"/>
</dbReference>
<evidence type="ECO:0000259" key="1">
    <source>
        <dbReference type="Pfam" id="PF08241"/>
    </source>
</evidence>
<dbReference type="RefSeq" id="WP_161977598.1">
    <property type="nucleotide sequence ID" value="NZ_BIFS01000001.1"/>
</dbReference>
<dbReference type="Pfam" id="PF08241">
    <property type="entry name" value="Methyltransf_11"/>
    <property type="match status" value="1"/>
</dbReference>
<comment type="caution">
    <text evidence="2">The sequence shown here is derived from an EMBL/GenBank/DDBJ whole genome shotgun (WGS) entry which is preliminary data.</text>
</comment>
<evidence type="ECO:0000313" key="3">
    <source>
        <dbReference type="Proteomes" id="UP000287188"/>
    </source>
</evidence>
<name>A0A402APB4_9CHLR</name>
<dbReference type="AlphaFoldDB" id="A0A402APB4"/>